<dbReference type="OrthoDB" id="203279at2759"/>
<evidence type="ECO:0000256" key="4">
    <source>
        <dbReference type="ARBA" id="ARBA00023163"/>
    </source>
</evidence>
<evidence type="ECO:0000256" key="3">
    <source>
        <dbReference type="ARBA" id="ARBA00023015"/>
    </source>
</evidence>
<evidence type="ECO:0000256" key="2">
    <source>
        <dbReference type="ARBA" id="ARBA00005942"/>
    </source>
</evidence>
<dbReference type="GO" id="GO:0003712">
    <property type="term" value="F:transcription coregulator activity"/>
    <property type="evidence" value="ECO:0007669"/>
    <property type="project" value="InterPro"/>
</dbReference>
<dbReference type="EMBL" id="ML994617">
    <property type="protein sequence ID" value="KAF2191491.1"/>
    <property type="molecule type" value="Genomic_DNA"/>
</dbReference>
<comment type="similarity">
    <text evidence="2">Belongs to the Mediator complex subunit 22 family.</text>
</comment>
<evidence type="ECO:0000256" key="1">
    <source>
        <dbReference type="ARBA" id="ARBA00004123"/>
    </source>
</evidence>
<accession>A0A6A6EJE2</accession>
<dbReference type="AlphaFoldDB" id="A0A6A6EJE2"/>
<dbReference type="GO" id="GO:0016592">
    <property type="term" value="C:mediator complex"/>
    <property type="evidence" value="ECO:0007669"/>
    <property type="project" value="InterPro"/>
</dbReference>
<evidence type="ECO:0000313" key="6">
    <source>
        <dbReference type="EMBL" id="KAF2191491.1"/>
    </source>
</evidence>
<gene>
    <name evidence="6" type="ORF">K469DRAFT_372459</name>
</gene>
<dbReference type="Pfam" id="PF06179">
    <property type="entry name" value="Med22"/>
    <property type="match status" value="1"/>
</dbReference>
<dbReference type="PANTHER" id="PTHR12434">
    <property type="entry name" value="MEDIATOR OF RNA POLYMERASE II TRANSCRIPTION SUBUNIT 22"/>
    <property type="match status" value="1"/>
</dbReference>
<keyword evidence="5" id="KW-0539">Nucleus</keyword>
<dbReference type="Gene3D" id="6.10.280.160">
    <property type="entry name" value="Mediator of RNA polymerase II transcription subunit 22"/>
    <property type="match status" value="1"/>
</dbReference>
<dbReference type="GO" id="GO:0006357">
    <property type="term" value="P:regulation of transcription by RNA polymerase II"/>
    <property type="evidence" value="ECO:0007669"/>
    <property type="project" value="InterPro"/>
</dbReference>
<evidence type="ECO:0000256" key="5">
    <source>
        <dbReference type="ARBA" id="ARBA00023242"/>
    </source>
</evidence>
<evidence type="ECO:0008006" key="8">
    <source>
        <dbReference type="Google" id="ProtNLM"/>
    </source>
</evidence>
<keyword evidence="4" id="KW-0804">Transcription</keyword>
<dbReference type="PANTHER" id="PTHR12434:SF6">
    <property type="entry name" value="MEDIATOR OF RNA POLYMERASE II TRANSCRIPTION SUBUNIT 22"/>
    <property type="match status" value="1"/>
</dbReference>
<dbReference type="Proteomes" id="UP000800200">
    <property type="component" value="Unassembled WGS sequence"/>
</dbReference>
<keyword evidence="7" id="KW-1185">Reference proteome</keyword>
<evidence type="ECO:0000313" key="7">
    <source>
        <dbReference type="Proteomes" id="UP000800200"/>
    </source>
</evidence>
<proteinExistence type="inferred from homology"/>
<keyword evidence="3" id="KW-0805">Transcription regulation</keyword>
<name>A0A6A6EJE2_9PEZI</name>
<dbReference type="InterPro" id="IPR009332">
    <property type="entry name" value="Med22"/>
</dbReference>
<protein>
    <recommendedName>
        <fullName evidence="8">Mediator of RNA polymerase II transcription subunit 22</fullName>
    </recommendedName>
</protein>
<reference evidence="6" key="1">
    <citation type="journal article" date="2020" name="Stud. Mycol.">
        <title>101 Dothideomycetes genomes: a test case for predicting lifestyles and emergence of pathogens.</title>
        <authorList>
            <person name="Haridas S."/>
            <person name="Albert R."/>
            <person name="Binder M."/>
            <person name="Bloem J."/>
            <person name="Labutti K."/>
            <person name="Salamov A."/>
            <person name="Andreopoulos B."/>
            <person name="Baker S."/>
            <person name="Barry K."/>
            <person name="Bills G."/>
            <person name="Bluhm B."/>
            <person name="Cannon C."/>
            <person name="Castanera R."/>
            <person name="Culley D."/>
            <person name="Daum C."/>
            <person name="Ezra D."/>
            <person name="Gonzalez J."/>
            <person name="Henrissat B."/>
            <person name="Kuo A."/>
            <person name="Liang C."/>
            <person name="Lipzen A."/>
            <person name="Lutzoni F."/>
            <person name="Magnuson J."/>
            <person name="Mondo S."/>
            <person name="Nolan M."/>
            <person name="Ohm R."/>
            <person name="Pangilinan J."/>
            <person name="Park H.-J."/>
            <person name="Ramirez L."/>
            <person name="Alfaro M."/>
            <person name="Sun H."/>
            <person name="Tritt A."/>
            <person name="Yoshinaga Y."/>
            <person name="Zwiers L.-H."/>
            <person name="Turgeon B."/>
            <person name="Goodwin S."/>
            <person name="Spatafora J."/>
            <person name="Crous P."/>
            <person name="Grigoriev I."/>
        </authorList>
    </citation>
    <scope>NUCLEOTIDE SEQUENCE</scope>
    <source>
        <strain evidence="6">CBS 207.26</strain>
    </source>
</reference>
<comment type="subcellular location">
    <subcellularLocation>
        <location evidence="1">Nucleus</location>
    </subcellularLocation>
</comment>
<sequence>MDPSQRNAAVLHERVDKIIETLTQRFVNVLNLAQIEDTDYSTTAHMEAQIAEESAALVRATEDLSTLIRELQELWLFGGLDTLNKPADEEAATKQALEIARMVEQLAKTKNYNKGGERR</sequence>
<organism evidence="6 7">
    <name type="scientific">Zopfia rhizophila CBS 207.26</name>
    <dbReference type="NCBI Taxonomy" id="1314779"/>
    <lineage>
        <taxon>Eukaryota</taxon>
        <taxon>Fungi</taxon>
        <taxon>Dikarya</taxon>
        <taxon>Ascomycota</taxon>
        <taxon>Pezizomycotina</taxon>
        <taxon>Dothideomycetes</taxon>
        <taxon>Dothideomycetes incertae sedis</taxon>
        <taxon>Zopfiaceae</taxon>
        <taxon>Zopfia</taxon>
    </lineage>
</organism>